<dbReference type="RefSeq" id="XP_020103158.1">
    <property type="nucleotide sequence ID" value="XM_020247569.1"/>
</dbReference>
<dbReference type="Proteomes" id="UP000515123">
    <property type="component" value="Linkage group 14"/>
</dbReference>
<name>A0A6P5GBB0_ANACO</name>
<gene>
    <name evidence="2" type="primary">LOC109720448</name>
</gene>
<protein>
    <submittedName>
        <fullName evidence="2">Uncharacterized protein LOC109720448</fullName>
    </submittedName>
</protein>
<evidence type="ECO:0000313" key="1">
    <source>
        <dbReference type="Proteomes" id="UP000515123"/>
    </source>
</evidence>
<accession>A0A6P5GBB0</accession>
<dbReference type="GeneID" id="109720448"/>
<dbReference type="AlphaFoldDB" id="A0A6P5GBB0"/>
<keyword evidence="1" id="KW-1185">Reference proteome</keyword>
<evidence type="ECO:0000313" key="2">
    <source>
        <dbReference type="RefSeq" id="XP_020103158.1"/>
    </source>
</evidence>
<reference evidence="2" key="2">
    <citation type="submission" date="2025-08" db="UniProtKB">
        <authorList>
            <consortium name="RefSeq"/>
        </authorList>
    </citation>
    <scope>IDENTIFICATION</scope>
    <source>
        <tissue evidence="2">Leaf</tissue>
    </source>
</reference>
<reference evidence="1" key="1">
    <citation type="journal article" date="2015" name="Nat. Genet.">
        <title>The pineapple genome and the evolution of CAM photosynthesis.</title>
        <authorList>
            <person name="Ming R."/>
            <person name="VanBuren R."/>
            <person name="Wai C.M."/>
            <person name="Tang H."/>
            <person name="Schatz M.C."/>
            <person name="Bowers J.E."/>
            <person name="Lyons E."/>
            <person name="Wang M.L."/>
            <person name="Chen J."/>
            <person name="Biggers E."/>
            <person name="Zhang J."/>
            <person name="Huang L."/>
            <person name="Zhang L."/>
            <person name="Miao W."/>
            <person name="Zhang J."/>
            <person name="Ye Z."/>
            <person name="Miao C."/>
            <person name="Lin Z."/>
            <person name="Wang H."/>
            <person name="Zhou H."/>
            <person name="Yim W.C."/>
            <person name="Priest H.D."/>
            <person name="Zheng C."/>
            <person name="Woodhouse M."/>
            <person name="Edger P.P."/>
            <person name="Guyot R."/>
            <person name="Guo H.B."/>
            <person name="Guo H."/>
            <person name="Zheng G."/>
            <person name="Singh R."/>
            <person name="Sharma A."/>
            <person name="Min X."/>
            <person name="Zheng Y."/>
            <person name="Lee H."/>
            <person name="Gurtowski J."/>
            <person name="Sedlazeck F.J."/>
            <person name="Harkess A."/>
            <person name="McKain M.R."/>
            <person name="Liao Z."/>
            <person name="Fang J."/>
            <person name="Liu J."/>
            <person name="Zhang X."/>
            <person name="Zhang Q."/>
            <person name="Hu W."/>
            <person name="Qin Y."/>
            <person name="Wang K."/>
            <person name="Chen L.Y."/>
            <person name="Shirley N."/>
            <person name="Lin Y.R."/>
            <person name="Liu L.Y."/>
            <person name="Hernandez A.G."/>
            <person name="Wright C.L."/>
            <person name="Bulone V."/>
            <person name="Tuskan G.A."/>
            <person name="Heath K."/>
            <person name="Zee F."/>
            <person name="Moore P.H."/>
            <person name="Sunkar R."/>
            <person name="Leebens-Mack J.H."/>
            <person name="Mockler T."/>
            <person name="Bennetzen J.L."/>
            <person name="Freeling M."/>
            <person name="Sankoff D."/>
            <person name="Paterson A.H."/>
            <person name="Zhu X."/>
            <person name="Yang X."/>
            <person name="Smith J.A."/>
            <person name="Cushman J.C."/>
            <person name="Paull R.E."/>
            <person name="Yu Q."/>
        </authorList>
    </citation>
    <scope>NUCLEOTIDE SEQUENCE [LARGE SCALE GENOMIC DNA]</scope>
    <source>
        <strain evidence="1">cv. F153</strain>
    </source>
</reference>
<proteinExistence type="predicted"/>
<organism evidence="1 2">
    <name type="scientific">Ananas comosus</name>
    <name type="common">Pineapple</name>
    <name type="synonym">Ananas ananas</name>
    <dbReference type="NCBI Taxonomy" id="4615"/>
    <lineage>
        <taxon>Eukaryota</taxon>
        <taxon>Viridiplantae</taxon>
        <taxon>Streptophyta</taxon>
        <taxon>Embryophyta</taxon>
        <taxon>Tracheophyta</taxon>
        <taxon>Spermatophyta</taxon>
        <taxon>Magnoliopsida</taxon>
        <taxon>Liliopsida</taxon>
        <taxon>Poales</taxon>
        <taxon>Bromeliaceae</taxon>
        <taxon>Bromelioideae</taxon>
        <taxon>Ananas</taxon>
    </lineage>
</organism>
<sequence length="118" mass="13530">MRIVIARGLAWRSLGSSRPYRLHGDRQGSRMAEFGIFWAVSFPWRPPGIWHGGVWDLLGLMVSMATARVTSFVTRISTYDSSSLLFDRFYLVIVHESLLFVIGDEFHEVSRMAEFGIF</sequence>